<evidence type="ECO:0000256" key="1">
    <source>
        <dbReference type="ARBA" id="ARBA00006484"/>
    </source>
</evidence>
<protein>
    <submittedName>
        <fullName evidence="4">Short-chain dehydrogenase oxidoreductase</fullName>
    </submittedName>
</protein>
<dbReference type="InterPro" id="IPR002347">
    <property type="entry name" value="SDR_fam"/>
</dbReference>
<dbReference type="PATRIC" id="fig|1114972.6.peg.1672"/>
<dbReference type="GO" id="GO:0016616">
    <property type="term" value="F:oxidoreductase activity, acting on the CH-OH group of donors, NAD or NADP as acceptor"/>
    <property type="evidence" value="ECO:0007669"/>
    <property type="project" value="TreeGrafter"/>
</dbReference>
<dbReference type="PANTHER" id="PTHR24322">
    <property type="entry name" value="PKSB"/>
    <property type="match status" value="1"/>
</dbReference>
<gene>
    <name evidence="4" type="ORF">FD35_GL001646</name>
</gene>
<evidence type="ECO:0000256" key="2">
    <source>
        <dbReference type="ARBA" id="ARBA00023002"/>
    </source>
</evidence>
<reference evidence="4 5" key="1">
    <citation type="journal article" date="2015" name="Genome Announc.">
        <title>Expanding the biotechnology potential of lactobacilli through comparative genomics of 213 strains and associated genera.</title>
        <authorList>
            <person name="Sun Z."/>
            <person name="Harris H.M."/>
            <person name="McCann A."/>
            <person name="Guo C."/>
            <person name="Argimon S."/>
            <person name="Zhang W."/>
            <person name="Yang X."/>
            <person name="Jeffery I.B."/>
            <person name="Cooney J.C."/>
            <person name="Kagawa T.F."/>
            <person name="Liu W."/>
            <person name="Song Y."/>
            <person name="Salvetti E."/>
            <person name="Wrobel A."/>
            <person name="Rasinkangas P."/>
            <person name="Parkhill J."/>
            <person name="Rea M.C."/>
            <person name="O'Sullivan O."/>
            <person name="Ritari J."/>
            <person name="Douillard F.P."/>
            <person name="Paul Ross R."/>
            <person name="Yang R."/>
            <person name="Briner A.E."/>
            <person name="Felis G.E."/>
            <person name="de Vos W.M."/>
            <person name="Barrangou R."/>
            <person name="Klaenhammer T.R."/>
            <person name="Caufield P.W."/>
            <person name="Cui Y."/>
            <person name="Zhang H."/>
            <person name="O'Toole P.W."/>
        </authorList>
    </citation>
    <scope>NUCLEOTIDE SEQUENCE [LARGE SCALE GENOMIC DNA]</scope>
    <source>
        <strain evidence="4 5">DSM 15814</strain>
    </source>
</reference>
<accession>A0A0R1RU00</accession>
<sequence length="295" mass="33010">MKTFRRSSVMKDFKDKVMFITGAAHGFGQVIAEEGARRGMKLAIVDIDEPALKETYKNVTDAGADAIMITADITKEDAVNDAVDQTMAKFNQIDLLINNAGIALPGRMWELPTRDWEWIMHINVMSQVYAMKRIIPIMLKQKTHADILNVASIAGLVDTPGMPSYHASKFAAVGMTEATAYDLQRINADIEMHVMCPGFVQTDLYHTENHRPAQYSDPSDPYYSSEAYLKGQQFAKYVITNGKPIDTIADTVFKALENNDFYILTHPEYNPLISDRVNRIVNNGAPDVHVMDGIM</sequence>
<dbReference type="PANTHER" id="PTHR24322:SF736">
    <property type="entry name" value="RETINOL DEHYDROGENASE 10"/>
    <property type="match status" value="1"/>
</dbReference>
<name>A0A0R1RU00_9LACO</name>
<keyword evidence="2" id="KW-0560">Oxidoreductase</keyword>
<evidence type="ECO:0000313" key="5">
    <source>
        <dbReference type="Proteomes" id="UP000051999"/>
    </source>
</evidence>
<evidence type="ECO:0000313" key="4">
    <source>
        <dbReference type="EMBL" id="KRL56552.1"/>
    </source>
</evidence>
<dbReference type="Proteomes" id="UP000051999">
    <property type="component" value="Unassembled WGS sequence"/>
</dbReference>
<dbReference type="InterPro" id="IPR036291">
    <property type="entry name" value="NAD(P)-bd_dom_sf"/>
</dbReference>
<comment type="similarity">
    <text evidence="1 3">Belongs to the short-chain dehydrogenases/reductases (SDR) family.</text>
</comment>
<proteinExistence type="inferred from homology"/>
<dbReference type="eggNOG" id="COG4221">
    <property type="taxonomic scope" value="Bacteria"/>
</dbReference>
<dbReference type="STRING" id="1114972.FD35_GL001646"/>
<evidence type="ECO:0000256" key="3">
    <source>
        <dbReference type="RuleBase" id="RU000363"/>
    </source>
</evidence>
<dbReference type="Gene3D" id="3.40.50.720">
    <property type="entry name" value="NAD(P)-binding Rossmann-like Domain"/>
    <property type="match status" value="1"/>
</dbReference>
<dbReference type="CDD" id="cd05233">
    <property type="entry name" value="SDR_c"/>
    <property type="match status" value="1"/>
</dbReference>
<keyword evidence="5" id="KW-1185">Reference proteome</keyword>
<comment type="caution">
    <text evidence="4">The sequence shown here is derived from an EMBL/GenBank/DDBJ whole genome shotgun (WGS) entry which is preliminary data.</text>
</comment>
<dbReference type="SUPFAM" id="SSF51735">
    <property type="entry name" value="NAD(P)-binding Rossmann-fold domains"/>
    <property type="match status" value="1"/>
</dbReference>
<dbReference type="Pfam" id="PF00106">
    <property type="entry name" value="adh_short"/>
    <property type="match status" value="1"/>
</dbReference>
<organism evidence="4 5">
    <name type="scientific">Furfurilactobacillus rossiae DSM 15814</name>
    <dbReference type="NCBI Taxonomy" id="1114972"/>
    <lineage>
        <taxon>Bacteria</taxon>
        <taxon>Bacillati</taxon>
        <taxon>Bacillota</taxon>
        <taxon>Bacilli</taxon>
        <taxon>Lactobacillales</taxon>
        <taxon>Lactobacillaceae</taxon>
        <taxon>Furfurilactobacillus</taxon>
    </lineage>
</organism>
<dbReference type="AlphaFoldDB" id="A0A0R1RU00"/>
<dbReference type="PRINTS" id="PR00081">
    <property type="entry name" value="GDHRDH"/>
</dbReference>
<dbReference type="PRINTS" id="PR00080">
    <property type="entry name" value="SDRFAMILY"/>
</dbReference>
<dbReference type="EMBL" id="AZFF01000003">
    <property type="protein sequence ID" value="KRL56552.1"/>
    <property type="molecule type" value="Genomic_DNA"/>
</dbReference>